<dbReference type="Proteomes" id="UP001519460">
    <property type="component" value="Unassembled WGS sequence"/>
</dbReference>
<accession>A0ABD0LCD3</accession>
<gene>
    <name evidence="18" type="ORF">BaRGS_00011995</name>
</gene>
<dbReference type="EMBL" id="JACVVK020000064">
    <property type="protein sequence ID" value="KAK7496786.1"/>
    <property type="molecule type" value="Genomic_DNA"/>
</dbReference>
<dbReference type="PANTHER" id="PTHR14222:SF2">
    <property type="entry name" value="CONDENSIN COMPLEX SUBUNIT 1"/>
    <property type="match status" value="1"/>
</dbReference>
<feature type="domain" description="Condensin complex subunit 1 C-terminal" evidence="16">
    <location>
        <begin position="1058"/>
        <end position="1219"/>
    </location>
</feature>
<comment type="similarity">
    <text evidence="4 14">Belongs to the CND1 (condensin subunit 1) family.</text>
</comment>
<evidence type="ECO:0000256" key="5">
    <source>
        <dbReference type="ARBA" id="ARBA00016064"/>
    </source>
</evidence>
<dbReference type="GO" id="GO:0030261">
    <property type="term" value="P:chromosome condensation"/>
    <property type="evidence" value="ECO:0007669"/>
    <property type="project" value="UniProtKB-KW"/>
</dbReference>
<dbReference type="PANTHER" id="PTHR14222">
    <property type="entry name" value="CONDENSIN"/>
    <property type="match status" value="1"/>
</dbReference>
<feature type="domain" description="Condensin complex subunit 1 N-terminal" evidence="17">
    <location>
        <begin position="78"/>
        <end position="238"/>
    </location>
</feature>
<evidence type="ECO:0000256" key="12">
    <source>
        <dbReference type="ARBA" id="ARBA00023242"/>
    </source>
</evidence>
<dbReference type="Pfam" id="PF12717">
    <property type="entry name" value="Cnd1"/>
    <property type="match status" value="1"/>
</dbReference>
<keyword evidence="9 14" id="KW-0132">Cell division</keyword>
<keyword evidence="8" id="KW-0597">Phosphoprotein</keyword>
<evidence type="ECO:0000259" key="16">
    <source>
        <dbReference type="Pfam" id="PF12717"/>
    </source>
</evidence>
<evidence type="ECO:0000256" key="3">
    <source>
        <dbReference type="ARBA" id="ARBA00004496"/>
    </source>
</evidence>
<dbReference type="Pfam" id="PF12922">
    <property type="entry name" value="Cnd1_N"/>
    <property type="match status" value="1"/>
</dbReference>
<keyword evidence="13 14" id="KW-0131">Cell cycle</keyword>
<feature type="compositionally biased region" description="Low complexity" evidence="15">
    <location>
        <begin position="1293"/>
        <end position="1305"/>
    </location>
</feature>
<dbReference type="GO" id="GO:0051301">
    <property type="term" value="P:cell division"/>
    <property type="evidence" value="ECO:0007669"/>
    <property type="project" value="UniProtKB-KW"/>
</dbReference>
<dbReference type="InterPro" id="IPR026971">
    <property type="entry name" value="CND1/NCAPD3"/>
</dbReference>
<dbReference type="InterPro" id="IPR007673">
    <property type="entry name" value="Condensin_cplx_su1"/>
</dbReference>
<evidence type="ECO:0000256" key="7">
    <source>
        <dbReference type="ARBA" id="ARBA00022490"/>
    </source>
</evidence>
<feature type="compositionally biased region" description="Basic residues" evidence="15">
    <location>
        <begin position="1344"/>
        <end position="1354"/>
    </location>
</feature>
<feature type="region of interest" description="Disordered" evidence="15">
    <location>
        <begin position="942"/>
        <end position="972"/>
    </location>
</feature>
<evidence type="ECO:0000313" key="19">
    <source>
        <dbReference type="Proteomes" id="UP001519460"/>
    </source>
</evidence>
<keyword evidence="7" id="KW-0963">Cytoplasm</keyword>
<feature type="compositionally biased region" description="Acidic residues" evidence="15">
    <location>
        <begin position="1359"/>
        <end position="1375"/>
    </location>
</feature>
<sequence>MAGINFDFIIPVSRDDLLKKTSVNQYSVEEVLSRSRVPSAVQECKQACRNNPCSVTDHFDTIFSVLVVQRDLDSELVEETWHLVLKVSKGLHSNLATALEDSDMSADTRVRLLTATKMTIYLLCQFIELYEAEACHSNPVAVKKGRGKAAKQQTKNGMDWEAEREEGVQTLVQMLQLNLNKLWDPPLAEEDFVSLVSSCLYKLLENPAIASARGKETRDAISHGIGVLVKRYNHALSASLKIAQLLKHFEHLVSPLAQLVEVVVNNYGNKSIVGDIMREIGRMDPRDASRDTSGARAYSQFLVELAEKVPAAMLPNVSVVLTHLDGESYSLRNGVLGMMGEILIRVLSKEGLDQNQRINRDGFFDRLQDHIHDIHAFVRSKVLQIWLTIVSEKCLPLPRQEALVGLVLGRLQDKSSQVRRYAIQLLTAVLRCNPFAAKLSVDELAVSYENEKTKLEEMMPTDQPSAATERSAEELEEEWAKLLPQLTEAAASCQNENSQVADITEEDTSHSVLDKVYTLLMEEQYPSALALIQAAYTAWPDLRVFRSDVGETDEDQSESPFEPVTVLKNVFFEHRSPDLAKITEAAANVSESQQVQGVEVNELSKQQVLVQYLKDSLAFARQIQEAVPIICQLLGSKNTSDVFESIEFFVTSYEFGVSAALLGIRRMLVLIWSKEQSVKDAVVAAYKRLYLESTSGSQRTRAVTIVKNLSQLIYGASCGDLTSLEALMAQLMQAGEISPQVIQVLWERFTMKIPDTAPNESRAALLLISMVAGAETDIVRSNLEVLVDEGLGPRADTDWLLAQAACQALLKLATKKTKGKASSEPFRLPPDHRMFSRLAEILVSGLNNSESRFWVPLSEQAVTVIYRLADQPDTVCSDLLRSIAATVLEECQSATAEEKEGEVSTALSGMLTKLLSLAGQVALQQLVYMEVGVLGELKRRNSLQEDKQSKKGKHGAQDSTQGESMEEEMGLAGASADDAECEYIRRLCEKETVTGLNLLGSLQPLLVAVCTNQGRYPNPELRTAATLALAKFMTVSSEFCEQQLQLMFTIMEKSPSEVIRANSIIAVGDLTFRFPNLIEPWTPHLYGRLRDESRLVRKYTLQVLTHLILNDMVKVKGQISELACCIVDGDDQISGLAKLFFHELAKKGNALYNILPDAISRLSDPEIGVEEEHFQTIMRYLFSFIQKDKLCESLVEKLCHRYRATRNERQWRDLSFCLSLLSYNEKSLRKLQENFTCFADKLVDETVYACFTSIISKSRGGFAKPEAKVLVDELEERLEQCHRKGLDEDETAQRASKSSSAAATQSKRHKTPARGGRTPGRRKGRGKENVEEDDDADSPAVRKSVQKKGGKPKPKLVFDSDEDDDNELFNIDENDQSGCFEAESPVPARTKGGKVPLGRRTRPLQELSSP</sequence>
<evidence type="ECO:0000256" key="2">
    <source>
        <dbReference type="ARBA" id="ARBA00004286"/>
    </source>
</evidence>
<evidence type="ECO:0000256" key="15">
    <source>
        <dbReference type="SAM" id="MobiDB-lite"/>
    </source>
</evidence>
<evidence type="ECO:0000256" key="14">
    <source>
        <dbReference type="PIRNR" id="PIRNR017127"/>
    </source>
</evidence>
<protein>
    <recommendedName>
        <fullName evidence="5 14">Condensin complex subunit 1</fullName>
    </recommendedName>
</protein>
<comment type="function">
    <text evidence="14">Regulatory subunit of the condensin complex, a complex required for conversion of interphase chromatin into mitotic-like condense chromosomes. The condensin complex probably introduces positive supercoils into relaxed DNA in the presence of type I topoisomerases and converts nicked DNA into positive knotted forms in the presence of type II topoisomerases.</text>
</comment>
<evidence type="ECO:0000256" key="10">
    <source>
        <dbReference type="ARBA" id="ARBA00022776"/>
    </source>
</evidence>
<comment type="subcellular location">
    <subcellularLocation>
        <location evidence="2">Chromosome</location>
    </subcellularLocation>
    <subcellularLocation>
        <location evidence="3">Cytoplasm</location>
    </subcellularLocation>
    <subcellularLocation>
        <location evidence="1">Nucleus</location>
    </subcellularLocation>
</comment>
<dbReference type="GO" id="GO:0005694">
    <property type="term" value="C:chromosome"/>
    <property type="evidence" value="ECO:0007669"/>
    <property type="project" value="UniProtKB-SubCell"/>
</dbReference>
<keyword evidence="19" id="KW-1185">Reference proteome</keyword>
<dbReference type="Gene3D" id="1.25.10.10">
    <property type="entry name" value="Leucine-rich Repeat Variant"/>
    <property type="match status" value="1"/>
</dbReference>
<keyword evidence="10 14" id="KW-0498">Mitosis</keyword>
<feature type="region of interest" description="Disordered" evidence="15">
    <location>
        <begin position="1284"/>
        <end position="1410"/>
    </location>
</feature>
<evidence type="ECO:0000256" key="13">
    <source>
        <dbReference type="ARBA" id="ARBA00023306"/>
    </source>
</evidence>
<organism evidence="18 19">
    <name type="scientific">Batillaria attramentaria</name>
    <dbReference type="NCBI Taxonomy" id="370345"/>
    <lineage>
        <taxon>Eukaryota</taxon>
        <taxon>Metazoa</taxon>
        <taxon>Spiralia</taxon>
        <taxon>Lophotrochozoa</taxon>
        <taxon>Mollusca</taxon>
        <taxon>Gastropoda</taxon>
        <taxon>Caenogastropoda</taxon>
        <taxon>Sorbeoconcha</taxon>
        <taxon>Cerithioidea</taxon>
        <taxon>Batillariidae</taxon>
        <taxon>Batillaria</taxon>
    </lineage>
</organism>
<name>A0ABD0LCD3_9CAEN</name>
<evidence type="ECO:0000256" key="6">
    <source>
        <dbReference type="ARBA" id="ARBA00022454"/>
    </source>
</evidence>
<evidence type="ECO:0000256" key="9">
    <source>
        <dbReference type="ARBA" id="ARBA00022618"/>
    </source>
</evidence>
<dbReference type="InterPro" id="IPR024324">
    <property type="entry name" value="Condensin_cplx_su1_N"/>
</dbReference>
<keyword evidence="6" id="KW-0158">Chromosome</keyword>
<dbReference type="FunFam" id="1.25.10.10:FF:000695">
    <property type="entry name" value="Condensin complex subunit 1"/>
    <property type="match status" value="1"/>
</dbReference>
<evidence type="ECO:0000256" key="1">
    <source>
        <dbReference type="ARBA" id="ARBA00004123"/>
    </source>
</evidence>
<dbReference type="GO" id="GO:0005634">
    <property type="term" value="C:nucleus"/>
    <property type="evidence" value="ECO:0007669"/>
    <property type="project" value="UniProtKB-SubCell"/>
</dbReference>
<proteinExistence type="inferred from homology"/>
<dbReference type="InterPro" id="IPR011989">
    <property type="entry name" value="ARM-like"/>
</dbReference>
<dbReference type="GO" id="GO:0005737">
    <property type="term" value="C:cytoplasm"/>
    <property type="evidence" value="ECO:0007669"/>
    <property type="project" value="UniProtKB-SubCell"/>
</dbReference>
<keyword evidence="11 14" id="KW-0226">DNA condensation</keyword>
<dbReference type="SUPFAM" id="SSF48371">
    <property type="entry name" value="ARM repeat"/>
    <property type="match status" value="1"/>
</dbReference>
<evidence type="ECO:0000259" key="17">
    <source>
        <dbReference type="Pfam" id="PF12922"/>
    </source>
</evidence>
<dbReference type="PIRSF" id="PIRSF017127">
    <property type="entry name" value="Condensin_D2"/>
    <property type="match status" value="1"/>
</dbReference>
<keyword evidence="12" id="KW-0539">Nucleus</keyword>
<evidence type="ECO:0000313" key="18">
    <source>
        <dbReference type="EMBL" id="KAK7496786.1"/>
    </source>
</evidence>
<evidence type="ECO:0000256" key="8">
    <source>
        <dbReference type="ARBA" id="ARBA00022553"/>
    </source>
</evidence>
<comment type="caution">
    <text evidence="18">The sequence shown here is derived from an EMBL/GenBank/DDBJ whole genome shotgun (WGS) entry which is preliminary data.</text>
</comment>
<dbReference type="InterPro" id="IPR032682">
    <property type="entry name" value="Cnd1_C"/>
</dbReference>
<reference evidence="18 19" key="1">
    <citation type="journal article" date="2023" name="Sci. Data">
        <title>Genome assembly of the Korean intertidal mud-creeper Batillaria attramentaria.</title>
        <authorList>
            <person name="Patra A.K."/>
            <person name="Ho P.T."/>
            <person name="Jun S."/>
            <person name="Lee S.J."/>
            <person name="Kim Y."/>
            <person name="Won Y.J."/>
        </authorList>
    </citation>
    <scope>NUCLEOTIDE SEQUENCE [LARGE SCALE GENOMIC DNA]</scope>
    <source>
        <strain evidence="18">Wonlab-2016</strain>
    </source>
</reference>
<evidence type="ECO:0000256" key="4">
    <source>
        <dbReference type="ARBA" id="ARBA00009606"/>
    </source>
</evidence>
<evidence type="ECO:0000256" key="11">
    <source>
        <dbReference type="ARBA" id="ARBA00023067"/>
    </source>
</evidence>
<dbReference type="InterPro" id="IPR016024">
    <property type="entry name" value="ARM-type_fold"/>
</dbReference>